<dbReference type="InterPro" id="IPR039417">
    <property type="entry name" value="Peptidase_C1A_papain-like"/>
</dbReference>
<dbReference type="Pfam" id="PF00112">
    <property type="entry name" value="Peptidase_C1"/>
    <property type="match status" value="1"/>
</dbReference>
<dbReference type="SMART" id="SM00645">
    <property type="entry name" value="Pept_C1"/>
    <property type="match status" value="1"/>
</dbReference>
<feature type="compositionally biased region" description="Low complexity" evidence="3">
    <location>
        <begin position="422"/>
        <end position="457"/>
    </location>
</feature>
<organism evidence="6 7">
    <name type="scientific">Aphanomyces stellatus</name>
    <dbReference type="NCBI Taxonomy" id="120398"/>
    <lineage>
        <taxon>Eukaryota</taxon>
        <taxon>Sar</taxon>
        <taxon>Stramenopiles</taxon>
        <taxon>Oomycota</taxon>
        <taxon>Saprolegniomycetes</taxon>
        <taxon>Saprolegniales</taxon>
        <taxon>Verrucalvaceae</taxon>
        <taxon>Aphanomyces</taxon>
    </lineage>
</organism>
<feature type="compositionally biased region" description="Low complexity" evidence="3">
    <location>
        <begin position="386"/>
        <end position="409"/>
    </location>
</feature>
<proteinExistence type="inferred from homology"/>
<dbReference type="OrthoDB" id="6275316at2759"/>
<dbReference type="InterPro" id="IPR000668">
    <property type="entry name" value="Peptidase_C1A_C"/>
</dbReference>
<protein>
    <submittedName>
        <fullName evidence="6">Aste57867_15666 protein</fullName>
    </submittedName>
</protein>
<feature type="domain" description="Peptidase C1A papain C-terminal" evidence="4">
    <location>
        <begin position="134"/>
        <end position="348"/>
    </location>
</feature>
<feature type="region of interest" description="Disordered" evidence="3">
    <location>
        <begin position="357"/>
        <end position="459"/>
    </location>
</feature>
<feature type="compositionally biased region" description="Polar residues" evidence="3">
    <location>
        <begin position="358"/>
        <end position="376"/>
    </location>
</feature>
<dbReference type="AlphaFoldDB" id="A0A485L4N5"/>
<dbReference type="Proteomes" id="UP000332933">
    <property type="component" value="Unassembled WGS sequence"/>
</dbReference>
<dbReference type="GO" id="GO:0008234">
    <property type="term" value="F:cysteine-type peptidase activity"/>
    <property type="evidence" value="ECO:0007669"/>
    <property type="project" value="InterPro"/>
</dbReference>
<keyword evidence="7" id="KW-1185">Reference proteome</keyword>
<feature type="compositionally biased region" description="Basic residues" evidence="3">
    <location>
        <begin position="410"/>
        <end position="421"/>
    </location>
</feature>
<evidence type="ECO:0000259" key="4">
    <source>
        <dbReference type="SMART" id="SM00645"/>
    </source>
</evidence>
<evidence type="ECO:0000256" key="3">
    <source>
        <dbReference type="SAM" id="MobiDB-lite"/>
    </source>
</evidence>
<dbReference type="InterPro" id="IPR000169">
    <property type="entry name" value="Pept_cys_AS"/>
</dbReference>
<dbReference type="PROSITE" id="PS00139">
    <property type="entry name" value="THIOL_PROTEASE_CYS"/>
    <property type="match status" value="1"/>
</dbReference>
<dbReference type="InterPro" id="IPR013128">
    <property type="entry name" value="Peptidase_C1A"/>
</dbReference>
<dbReference type="CDD" id="cd02248">
    <property type="entry name" value="Peptidase_C1A"/>
    <property type="match status" value="1"/>
</dbReference>
<dbReference type="InterPro" id="IPR038765">
    <property type="entry name" value="Papain-like_cys_pep_sf"/>
</dbReference>
<accession>A0A485L4N5</accession>
<evidence type="ECO:0000313" key="5">
    <source>
        <dbReference type="EMBL" id="KAF0693369.1"/>
    </source>
</evidence>
<dbReference type="PANTHER" id="PTHR12411">
    <property type="entry name" value="CYSTEINE PROTEASE FAMILY C1-RELATED"/>
    <property type="match status" value="1"/>
</dbReference>
<evidence type="ECO:0000256" key="1">
    <source>
        <dbReference type="ARBA" id="ARBA00008455"/>
    </source>
</evidence>
<evidence type="ECO:0000313" key="6">
    <source>
        <dbReference type="EMBL" id="VFT92460.1"/>
    </source>
</evidence>
<comment type="similarity">
    <text evidence="1">Belongs to the peptidase C1 family.</text>
</comment>
<dbReference type="Gene3D" id="3.90.70.10">
    <property type="entry name" value="Cysteine proteinases"/>
    <property type="match status" value="1"/>
</dbReference>
<evidence type="ECO:0000313" key="7">
    <source>
        <dbReference type="Proteomes" id="UP000332933"/>
    </source>
</evidence>
<dbReference type="EMBL" id="VJMH01005707">
    <property type="protein sequence ID" value="KAF0693369.1"/>
    <property type="molecule type" value="Genomic_DNA"/>
</dbReference>
<dbReference type="SUPFAM" id="SSF54001">
    <property type="entry name" value="Cysteine proteinases"/>
    <property type="match status" value="1"/>
</dbReference>
<keyword evidence="2" id="KW-0865">Zymogen</keyword>
<dbReference type="GO" id="GO:0006508">
    <property type="term" value="P:proteolysis"/>
    <property type="evidence" value="ECO:0007669"/>
    <property type="project" value="InterPro"/>
</dbReference>
<evidence type="ECO:0000256" key="2">
    <source>
        <dbReference type="ARBA" id="ARBA00023145"/>
    </source>
</evidence>
<name>A0A485L4N5_9STRA</name>
<reference evidence="6 7" key="1">
    <citation type="submission" date="2019-03" db="EMBL/GenBank/DDBJ databases">
        <authorList>
            <person name="Gaulin E."/>
            <person name="Dumas B."/>
        </authorList>
    </citation>
    <scope>NUCLEOTIDE SEQUENCE [LARGE SCALE GENOMIC DNA]</scope>
    <source>
        <strain evidence="6">CBS 568.67</strain>
    </source>
</reference>
<dbReference type="PRINTS" id="PR00705">
    <property type="entry name" value="PAPAIN"/>
</dbReference>
<sequence>MKTNFVVLAAAASTSVARSAYNRLSATEQSDVQQKLAKWKTLYGSLALAHGFVPPATESLDEDAHSQDELDRFHNTILEVEEASRDNLGATFSEFNQFALLTTDEFKRMLQTSFGGAQNKTKVAAAPESVRVATASAIDWSTSKCNAPVKHQGHCGSCWAFSTLGVSETAHCLATGNLLSLSVQQLTSCDKRNHGCDGGYAPYALDTIEESGVCTEADYPYQSGTSHKNEACQTTCTKTKLKLGDVKVTNGEANLVAVLNTQPVVVAVEAGNPVWKNYKGGVVTKCPGSYTDHAVIAVGYGTSSDDYFKVKNSWGATWGENGYIYLKRGMGADADGVCQVTSLITYPEVFGSPVAPTNVPSTTIPQPSLSTKQPSIKPTPVPTTTPTPTRETTSAPSTTPSTNIPTTTAKPKKTCAPKSRKPTTSTPSPIPQPSRTHSLQPSTTTTPTQPTTKAPTPHGDCHGCAGCYSKSLGYCLPADYDKATCASYSYFQTTWCGN</sequence>
<dbReference type="EMBL" id="CAADRA010005728">
    <property type="protein sequence ID" value="VFT92460.1"/>
    <property type="molecule type" value="Genomic_DNA"/>
</dbReference>
<reference evidence="5" key="2">
    <citation type="submission" date="2019-06" db="EMBL/GenBank/DDBJ databases">
        <title>Genomics analysis of Aphanomyces spp. identifies a new class of oomycete effector associated with host adaptation.</title>
        <authorList>
            <person name="Gaulin E."/>
        </authorList>
    </citation>
    <scope>NUCLEOTIDE SEQUENCE</scope>
    <source>
        <strain evidence="5">CBS 578.67</strain>
    </source>
</reference>
<gene>
    <name evidence="6" type="primary">Aste57867_15666</name>
    <name evidence="5" type="ORF">As57867_015610</name>
    <name evidence="6" type="ORF">ASTE57867_15666</name>
</gene>